<dbReference type="Proteomes" id="UP000604117">
    <property type="component" value="Unassembled WGS sequence"/>
</dbReference>
<feature type="region of interest" description="Disordered" evidence="1">
    <location>
        <begin position="22"/>
        <end position="113"/>
    </location>
</feature>
<accession>A0ABQ4D1M2</accession>
<protein>
    <recommendedName>
        <fullName evidence="4">Transposase</fullName>
    </recommendedName>
</protein>
<organism evidence="2 3">
    <name type="scientific">Asanoa siamensis</name>
    <dbReference type="NCBI Taxonomy" id="926357"/>
    <lineage>
        <taxon>Bacteria</taxon>
        <taxon>Bacillati</taxon>
        <taxon>Actinomycetota</taxon>
        <taxon>Actinomycetes</taxon>
        <taxon>Micromonosporales</taxon>
        <taxon>Micromonosporaceae</taxon>
        <taxon>Asanoa</taxon>
    </lineage>
</organism>
<evidence type="ECO:0000313" key="3">
    <source>
        <dbReference type="Proteomes" id="UP000604117"/>
    </source>
</evidence>
<evidence type="ECO:0000256" key="1">
    <source>
        <dbReference type="SAM" id="MobiDB-lite"/>
    </source>
</evidence>
<reference evidence="2 3" key="1">
    <citation type="submission" date="2021-01" db="EMBL/GenBank/DDBJ databases">
        <title>Whole genome shotgun sequence of Asanoa siamensis NBRC 107932.</title>
        <authorList>
            <person name="Komaki H."/>
            <person name="Tamura T."/>
        </authorList>
    </citation>
    <scope>NUCLEOTIDE SEQUENCE [LARGE SCALE GENOMIC DNA]</scope>
    <source>
        <strain evidence="2 3">NBRC 107932</strain>
    </source>
</reference>
<name>A0ABQ4D1M2_9ACTN</name>
<comment type="caution">
    <text evidence="2">The sequence shown here is derived from an EMBL/GenBank/DDBJ whole genome shotgun (WGS) entry which is preliminary data.</text>
</comment>
<evidence type="ECO:0000313" key="2">
    <source>
        <dbReference type="EMBL" id="GIF77424.1"/>
    </source>
</evidence>
<dbReference type="EMBL" id="BONE01000090">
    <property type="protein sequence ID" value="GIF77424.1"/>
    <property type="molecule type" value="Genomic_DNA"/>
</dbReference>
<evidence type="ECO:0008006" key="4">
    <source>
        <dbReference type="Google" id="ProtNLM"/>
    </source>
</evidence>
<feature type="compositionally biased region" description="Basic and acidic residues" evidence="1">
    <location>
        <begin position="44"/>
        <end position="99"/>
    </location>
</feature>
<sequence length="113" mass="12520">MHRVQPGLAVADDSYDALENAGARGGRLVPRPRLRCAENGADGDSVKVRENPSKQHCPRHDRQADTHDHKSGAEDKGHNDSDKTNHRGRETHDDVRRIDQQLTTDVGAARNAR</sequence>
<proteinExistence type="predicted"/>
<gene>
    <name evidence="2" type="ORF">Asi02nite_69420</name>
</gene>
<keyword evidence="3" id="KW-1185">Reference proteome</keyword>